<dbReference type="OrthoDB" id="3479037at2"/>
<keyword evidence="2" id="KW-1185">Reference proteome</keyword>
<organism evidence="1 2">
    <name type="scientific">Actinomadura pelletieri DSM 43383</name>
    <dbReference type="NCBI Taxonomy" id="1120940"/>
    <lineage>
        <taxon>Bacteria</taxon>
        <taxon>Bacillati</taxon>
        <taxon>Actinomycetota</taxon>
        <taxon>Actinomycetes</taxon>
        <taxon>Streptosporangiales</taxon>
        <taxon>Thermomonosporaceae</taxon>
        <taxon>Actinomadura</taxon>
    </lineage>
</organism>
<dbReference type="Proteomes" id="UP000274601">
    <property type="component" value="Unassembled WGS sequence"/>
</dbReference>
<name>A0A495QPF8_9ACTN</name>
<protein>
    <submittedName>
        <fullName evidence="1">Uncharacterized protein</fullName>
    </submittedName>
</protein>
<proteinExistence type="predicted"/>
<evidence type="ECO:0000313" key="2">
    <source>
        <dbReference type="Proteomes" id="UP000274601"/>
    </source>
</evidence>
<sequence length="88" mass="9543">MSDIGSVAFAREIADAKLISPAGGAIVFVASGMLIACDRPDDITEQDNAWLDEVLDGYGVTELPPPCHIDEGELAGWRYWTLQLPDHD</sequence>
<reference evidence="1 2" key="1">
    <citation type="submission" date="2018-10" db="EMBL/GenBank/DDBJ databases">
        <title>Genomic Encyclopedia of Archaeal and Bacterial Type Strains, Phase II (KMG-II): from individual species to whole genera.</title>
        <authorList>
            <person name="Goeker M."/>
        </authorList>
    </citation>
    <scope>NUCLEOTIDE SEQUENCE [LARGE SCALE GENOMIC DNA]</scope>
    <source>
        <strain evidence="1 2">DSM 43383</strain>
    </source>
</reference>
<dbReference type="EMBL" id="RBWU01000003">
    <property type="protein sequence ID" value="RKS74762.1"/>
    <property type="molecule type" value="Genomic_DNA"/>
</dbReference>
<gene>
    <name evidence="1" type="ORF">BZB76_3281</name>
</gene>
<dbReference type="RefSeq" id="WP_147449446.1">
    <property type="nucleotide sequence ID" value="NZ_RBWU01000003.1"/>
</dbReference>
<comment type="caution">
    <text evidence="1">The sequence shown here is derived from an EMBL/GenBank/DDBJ whole genome shotgun (WGS) entry which is preliminary data.</text>
</comment>
<accession>A0A495QPF8</accession>
<dbReference type="AlphaFoldDB" id="A0A495QPF8"/>
<evidence type="ECO:0000313" key="1">
    <source>
        <dbReference type="EMBL" id="RKS74762.1"/>
    </source>
</evidence>